<protein>
    <recommendedName>
        <fullName evidence="6 12">Threonine synthase</fullName>
        <ecNumber evidence="5 12">4.2.3.1</ecNumber>
    </recommendedName>
</protein>
<dbReference type="PROSITE" id="PS00165">
    <property type="entry name" value="DEHYDRATASE_SER_THR"/>
    <property type="match status" value="1"/>
</dbReference>
<dbReference type="GO" id="GO:0003941">
    <property type="term" value="F:L-serine ammonia-lyase activity"/>
    <property type="evidence" value="ECO:0007669"/>
    <property type="project" value="TreeGrafter"/>
</dbReference>
<evidence type="ECO:0000256" key="6">
    <source>
        <dbReference type="ARBA" id="ARBA00018679"/>
    </source>
</evidence>
<dbReference type="RefSeq" id="WP_095308138.1">
    <property type="nucleotide sequence ID" value="NZ_JAMAWL010000014.1"/>
</dbReference>
<feature type="modified residue" description="N6-(pyridoxal phosphate)lysine" evidence="13">
    <location>
        <position position="97"/>
    </location>
</feature>
<dbReference type="GO" id="GO:0030170">
    <property type="term" value="F:pyridoxal phosphate binding"/>
    <property type="evidence" value="ECO:0007669"/>
    <property type="project" value="InterPro"/>
</dbReference>
<sequence>MKVKYKCSQCGETHDPQTFIHKCPCGGLLDITPFDVDFPLEKIKQRTPSLWRYEEALPFSKSQQVTLGEGFTSMVSTDDSNNVFFKMDYMMPTLSFKDRGASMLITAAKALHVKRIVADSSGNAGTAIAAYASKAGIKCDIFVPASTSPNKLTQIKAHGAQLHLIPGTREDTAEAAVKEVEESGSFYASHVYNPFFYQGTKTYAYEIWEEMNGNVPDVIVVPVGNGTLLLGAYYGFKDLYDKGLIPSIPKFVAIQAEGCAPLLKAFQAGSEHIEPIETVGTQAEGIAIANPARHYQILQVIKETGGEIIAAPENTIESARKALAHQGFFVEPTSAATYAGYLAYIAQEGSNVENQTMVIPLCGAGIKAAK</sequence>
<dbReference type="InterPro" id="IPR000634">
    <property type="entry name" value="Ser/Thr_deHydtase_PyrdxlP-BS"/>
</dbReference>
<dbReference type="GO" id="GO:0004794">
    <property type="term" value="F:threonine deaminase activity"/>
    <property type="evidence" value="ECO:0007669"/>
    <property type="project" value="TreeGrafter"/>
</dbReference>
<evidence type="ECO:0000313" key="15">
    <source>
        <dbReference type="EMBL" id="RHW35609.1"/>
    </source>
</evidence>
<dbReference type="SUPFAM" id="SSF53686">
    <property type="entry name" value="Tryptophan synthase beta subunit-like PLP-dependent enzymes"/>
    <property type="match status" value="1"/>
</dbReference>
<keyword evidence="8" id="KW-0791">Threonine biosynthesis</keyword>
<dbReference type="PANTHER" id="PTHR48078:SF6">
    <property type="entry name" value="L-THREONINE DEHYDRATASE CATABOLIC TDCB"/>
    <property type="match status" value="1"/>
</dbReference>
<reference evidence="15 16" key="1">
    <citation type="journal article" date="2007" name="Int. J. Syst. Evol. Microbiol.">
        <title>Oceanobacillus profundus sp. nov., isolated from a deep-sea sediment core.</title>
        <authorList>
            <person name="Kim Y.G."/>
            <person name="Choi D.H."/>
            <person name="Hyun S."/>
            <person name="Cho B.C."/>
        </authorList>
    </citation>
    <scope>NUCLEOTIDE SEQUENCE [LARGE SCALE GENOMIC DNA]</scope>
    <source>
        <strain evidence="15 16">DSM 18246</strain>
    </source>
</reference>
<keyword evidence="7" id="KW-0028">Amino-acid biosynthesis</keyword>
<dbReference type="InterPro" id="IPR050147">
    <property type="entry name" value="Ser/Thr_Dehydratase"/>
</dbReference>
<evidence type="ECO:0000256" key="1">
    <source>
        <dbReference type="ARBA" id="ARBA00001933"/>
    </source>
</evidence>
<evidence type="ECO:0000256" key="2">
    <source>
        <dbReference type="ARBA" id="ARBA00003648"/>
    </source>
</evidence>
<evidence type="ECO:0000256" key="4">
    <source>
        <dbReference type="ARBA" id="ARBA00005517"/>
    </source>
</evidence>
<comment type="cofactor">
    <cofactor evidence="1 13">
        <name>pyridoxal 5'-phosphate</name>
        <dbReference type="ChEBI" id="CHEBI:597326"/>
    </cofactor>
</comment>
<evidence type="ECO:0000256" key="12">
    <source>
        <dbReference type="NCBIfam" id="TIGR00260"/>
    </source>
</evidence>
<dbReference type="Proteomes" id="UP000285456">
    <property type="component" value="Unassembled WGS sequence"/>
</dbReference>
<keyword evidence="16" id="KW-1185">Reference proteome</keyword>
<name>A0A417YPK1_9BACI</name>
<evidence type="ECO:0000256" key="11">
    <source>
        <dbReference type="ARBA" id="ARBA00049144"/>
    </source>
</evidence>
<keyword evidence="9 13" id="KW-0663">Pyridoxal phosphate</keyword>
<dbReference type="OrthoDB" id="9778118at2"/>
<dbReference type="GO" id="GO:0009097">
    <property type="term" value="P:isoleucine biosynthetic process"/>
    <property type="evidence" value="ECO:0007669"/>
    <property type="project" value="TreeGrafter"/>
</dbReference>
<dbReference type="EMBL" id="QWEH01000001">
    <property type="protein sequence ID" value="RHW35609.1"/>
    <property type="molecule type" value="Genomic_DNA"/>
</dbReference>
<comment type="catalytic activity">
    <reaction evidence="11">
        <text>O-phospho-L-homoserine + H2O = L-threonine + phosphate</text>
        <dbReference type="Rhea" id="RHEA:10840"/>
        <dbReference type="ChEBI" id="CHEBI:15377"/>
        <dbReference type="ChEBI" id="CHEBI:43474"/>
        <dbReference type="ChEBI" id="CHEBI:57590"/>
        <dbReference type="ChEBI" id="CHEBI:57926"/>
        <dbReference type="EC" id="4.2.3.1"/>
    </reaction>
</comment>
<evidence type="ECO:0000256" key="13">
    <source>
        <dbReference type="PIRSR" id="PIRSR604450-51"/>
    </source>
</evidence>
<dbReference type="EC" id="4.2.3.1" evidence="5 12"/>
<dbReference type="NCBIfam" id="TIGR00260">
    <property type="entry name" value="thrC"/>
    <property type="match status" value="1"/>
</dbReference>
<evidence type="ECO:0000259" key="14">
    <source>
        <dbReference type="Pfam" id="PF00291"/>
    </source>
</evidence>
<dbReference type="GO" id="GO:0006567">
    <property type="term" value="P:L-threonine catabolic process"/>
    <property type="evidence" value="ECO:0007669"/>
    <property type="project" value="TreeGrafter"/>
</dbReference>
<evidence type="ECO:0000256" key="9">
    <source>
        <dbReference type="ARBA" id="ARBA00022898"/>
    </source>
</evidence>
<dbReference type="AlphaFoldDB" id="A0A417YPK1"/>
<dbReference type="Gene3D" id="3.40.50.1100">
    <property type="match status" value="2"/>
</dbReference>
<organism evidence="15 16">
    <name type="scientific">Oceanobacillus profundus</name>
    <dbReference type="NCBI Taxonomy" id="372463"/>
    <lineage>
        <taxon>Bacteria</taxon>
        <taxon>Bacillati</taxon>
        <taxon>Bacillota</taxon>
        <taxon>Bacilli</taxon>
        <taxon>Bacillales</taxon>
        <taxon>Bacillaceae</taxon>
        <taxon>Oceanobacillus</taxon>
    </lineage>
</organism>
<keyword evidence="10 15" id="KW-0456">Lyase</keyword>
<dbReference type="UniPathway" id="UPA00050">
    <property type="reaction ID" value="UER00065"/>
</dbReference>
<evidence type="ECO:0000256" key="5">
    <source>
        <dbReference type="ARBA" id="ARBA00013028"/>
    </source>
</evidence>
<comment type="pathway">
    <text evidence="3">Amino-acid biosynthesis; L-threonine biosynthesis; L-threonine from L-aspartate: step 5/5.</text>
</comment>
<dbReference type="InterPro" id="IPR004450">
    <property type="entry name" value="Thr_synthase-like"/>
</dbReference>
<comment type="similarity">
    <text evidence="4">Belongs to the threonine synthase family.</text>
</comment>
<feature type="domain" description="Tryptophan synthase beta chain-like PALP" evidence="14">
    <location>
        <begin position="66"/>
        <end position="363"/>
    </location>
</feature>
<evidence type="ECO:0000256" key="3">
    <source>
        <dbReference type="ARBA" id="ARBA00004979"/>
    </source>
</evidence>
<accession>A0A417YPK1</accession>
<dbReference type="CDD" id="cd01563">
    <property type="entry name" value="Thr-synth_1"/>
    <property type="match status" value="1"/>
</dbReference>
<dbReference type="PANTHER" id="PTHR48078">
    <property type="entry name" value="THREONINE DEHYDRATASE, MITOCHONDRIAL-RELATED"/>
    <property type="match status" value="1"/>
</dbReference>
<evidence type="ECO:0000256" key="8">
    <source>
        <dbReference type="ARBA" id="ARBA00022697"/>
    </source>
</evidence>
<evidence type="ECO:0000313" key="16">
    <source>
        <dbReference type="Proteomes" id="UP000285456"/>
    </source>
</evidence>
<evidence type="ECO:0000256" key="7">
    <source>
        <dbReference type="ARBA" id="ARBA00022605"/>
    </source>
</evidence>
<dbReference type="GO" id="GO:0004795">
    <property type="term" value="F:threonine synthase activity"/>
    <property type="evidence" value="ECO:0007669"/>
    <property type="project" value="UniProtKB-UniRule"/>
</dbReference>
<dbReference type="GO" id="GO:0009088">
    <property type="term" value="P:threonine biosynthetic process"/>
    <property type="evidence" value="ECO:0007669"/>
    <property type="project" value="UniProtKB-UniRule"/>
</dbReference>
<comment type="function">
    <text evidence="2">Catalyzes the gamma-elimination of phosphate from L-phosphohomoserine and the beta-addition of water to produce L-threonine.</text>
</comment>
<gene>
    <name evidence="15" type="primary">thrC</name>
    <name evidence="15" type="ORF">D1B32_03020</name>
</gene>
<dbReference type="InterPro" id="IPR036052">
    <property type="entry name" value="TrpB-like_PALP_sf"/>
</dbReference>
<dbReference type="GO" id="GO:0006565">
    <property type="term" value="P:L-serine catabolic process"/>
    <property type="evidence" value="ECO:0007669"/>
    <property type="project" value="TreeGrafter"/>
</dbReference>
<comment type="caution">
    <text evidence="15">The sequence shown here is derived from an EMBL/GenBank/DDBJ whole genome shotgun (WGS) entry which is preliminary data.</text>
</comment>
<proteinExistence type="inferred from homology"/>
<dbReference type="InterPro" id="IPR001926">
    <property type="entry name" value="TrpB-like_PALP"/>
</dbReference>
<dbReference type="Pfam" id="PF00291">
    <property type="entry name" value="PALP"/>
    <property type="match status" value="1"/>
</dbReference>
<evidence type="ECO:0000256" key="10">
    <source>
        <dbReference type="ARBA" id="ARBA00023239"/>
    </source>
</evidence>